<evidence type="ECO:0000313" key="4">
    <source>
        <dbReference type="Proteomes" id="UP001165041"/>
    </source>
</evidence>
<feature type="transmembrane region" description="Helical" evidence="2">
    <location>
        <begin position="88"/>
        <end position="110"/>
    </location>
</feature>
<keyword evidence="2" id="KW-0472">Membrane</keyword>
<organism evidence="3 4">
    <name type="scientific">Kitasatospora phosalacinea</name>
    <dbReference type="NCBI Taxonomy" id="2065"/>
    <lineage>
        <taxon>Bacteria</taxon>
        <taxon>Bacillati</taxon>
        <taxon>Actinomycetota</taxon>
        <taxon>Actinomycetes</taxon>
        <taxon>Kitasatosporales</taxon>
        <taxon>Streptomycetaceae</taxon>
        <taxon>Kitasatospora</taxon>
    </lineage>
</organism>
<dbReference type="Proteomes" id="UP001165041">
    <property type="component" value="Unassembled WGS sequence"/>
</dbReference>
<gene>
    <name evidence="3" type="ORF">Kpho02_02770</name>
</gene>
<reference evidence="3" key="1">
    <citation type="submission" date="2023-02" db="EMBL/GenBank/DDBJ databases">
        <title>Kitasatospora phosalacinea NBRC 14627.</title>
        <authorList>
            <person name="Ichikawa N."/>
            <person name="Sato H."/>
            <person name="Tonouchi N."/>
        </authorList>
    </citation>
    <scope>NUCLEOTIDE SEQUENCE</scope>
    <source>
        <strain evidence="3">NBRC 14627</strain>
    </source>
</reference>
<dbReference type="RefSeq" id="WP_285732530.1">
    <property type="nucleotide sequence ID" value="NZ_BSSA01000001.1"/>
</dbReference>
<comment type="caution">
    <text evidence="3">The sequence shown here is derived from an EMBL/GenBank/DDBJ whole genome shotgun (WGS) entry which is preliminary data.</text>
</comment>
<dbReference type="AlphaFoldDB" id="A0A9W6Q3Q9"/>
<feature type="transmembrane region" description="Helical" evidence="2">
    <location>
        <begin position="133"/>
        <end position="154"/>
    </location>
</feature>
<evidence type="ECO:0000256" key="2">
    <source>
        <dbReference type="SAM" id="Phobius"/>
    </source>
</evidence>
<name>A0A9W6Q3Q9_9ACTN</name>
<dbReference type="EMBL" id="BSSA01000001">
    <property type="protein sequence ID" value="GLW67978.1"/>
    <property type="molecule type" value="Genomic_DNA"/>
</dbReference>
<accession>A0A9W6Q3Q9</accession>
<evidence type="ECO:0000313" key="3">
    <source>
        <dbReference type="EMBL" id="GLW67978.1"/>
    </source>
</evidence>
<evidence type="ECO:0000256" key="1">
    <source>
        <dbReference type="SAM" id="MobiDB-lite"/>
    </source>
</evidence>
<keyword evidence="2" id="KW-1133">Transmembrane helix</keyword>
<evidence type="ECO:0008006" key="5">
    <source>
        <dbReference type="Google" id="ProtNLM"/>
    </source>
</evidence>
<protein>
    <recommendedName>
        <fullName evidence="5">Toxin-antitoxin system, toxin component</fullName>
    </recommendedName>
</protein>
<feature type="region of interest" description="Disordered" evidence="1">
    <location>
        <begin position="1"/>
        <end position="27"/>
    </location>
</feature>
<proteinExistence type="predicted"/>
<keyword evidence="2" id="KW-0812">Transmembrane</keyword>
<sequence>MSIPVPPQQTESPYAAGESPYGAGAPYQPDPTQPHCRFCGSVPAADVTVRGHQGFLVMMKFLRLPGPFCRDCGTATVRRMTANSLWQGWWGLASALINPFTMLMNLVTWLKLRKLAPPAPGAPGTPLPVGRPLYLRPQILGLLIPVVAVGAIVYSAKQDPDFATAGDCVHNSGTAFSPDVSVVDCGGPDAQYKVLGRVESSSDTACAAFPDRVASYVVTRGSSSYSLCLARLGGN</sequence>